<reference evidence="1" key="1">
    <citation type="submission" date="2023-04" db="EMBL/GenBank/DDBJ databases">
        <title>Draft Genome sequencing of Naganishia species isolated from polar environments using Oxford Nanopore Technology.</title>
        <authorList>
            <person name="Leo P."/>
            <person name="Venkateswaran K."/>
        </authorList>
    </citation>
    <scope>NUCLEOTIDE SEQUENCE</scope>
    <source>
        <strain evidence="1">MNA-CCFEE 5425</strain>
    </source>
</reference>
<evidence type="ECO:0000313" key="1">
    <source>
        <dbReference type="EMBL" id="KAJ9124228.1"/>
    </source>
</evidence>
<organism evidence="1 2">
    <name type="scientific">Naganishia vaughanmartiniae</name>
    <dbReference type="NCBI Taxonomy" id="1424756"/>
    <lineage>
        <taxon>Eukaryota</taxon>
        <taxon>Fungi</taxon>
        <taxon>Dikarya</taxon>
        <taxon>Basidiomycota</taxon>
        <taxon>Agaricomycotina</taxon>
        <taxon>Tremellomycetes</taxon>
        <taxon>Filobasidiales</taxon>
        <taxon>Filobasidiaceae</taxon>
        <taxon>Naganishia</taxon>
    </lineage>
</organism>
<dbReference type="EMBL" id="JASBWU010000002">
    <property type="protein sequence ID" value="KAJ9124228.1"/>
    <property type="molecule type" value="Genomic_DNA"/>
</dbReference>
<keyword evidence="2" id="KW-1185">Reference proteome</keyword>
<comment type="caution">
    <text evidence="1">The sequence shown here is derived from an EMBL/GenBank/DDBJ whole genome shotgun (WGS) entry which is preliminary data.</text>
</comment>
<sequence>MVELHHTSDTEAKTVSRRSLTESAPIRSNRRRRIPKSFRAVGPTLSTIPGSTLYSERQHEGDENATETEIMTPLESRRVVSEPDMKFSDITPGFIPPPEFQERFKFVVCSSRLLHDRPNFDGKRDSTQFELGIGLGARHNEGLELSLAGLGIEGMTMDYNKAETQTQTVSTEPSRDDGLRRRRVPPPLIDVHDSAQPASFRRPSSATISSYSGITPLSATYPDALLADSGWRFLAYMPFFYTLAPYTEPVVLLLSCSLWILQIVGWIWLEVLAAMAIALCGILNIVVRSMNEEDVSREEIKRRKGIRKRTEKNDGKGRHVERRKSSTSKELLTRDLNTEDTRTLRTISMNGDQKIPENATTTSVKVPWREEDGISKEDNSSQSLHGLALETLQAVIVEADQMDEVIGQALSMIRDSERSSPYIGVAETPIKRLRQTLNDALANLSIRFTDTYSALAPLVSAEELQTLEIMYRVEEPEMPLSPTWTASSLPSALGFRRLDEGFSIPGPGHVNSRRISQSTGSVTSAGAEEEALEALHRKLHQDGGDDTTFVNRNRARSSLGPQEKDFNPVLRNVQSFHGLSDSGYGFGVHDKFTPLPVRSPRLTQRQDSNLKRATSLKEKTSSGTIRPRREDTGEVRKLQYAWRYPTALQEESDAAQSLVNPNQSTTAGDSPGPRKIDGDGKTTQSITISTNPRGKLRELKLSQSGMAGFNHSGPSHPSSPQFGLSRTPEDGRDLISYFAEGSRHNVTPQVTLRRKRSSLQSLRYRNPDGTTVVASSPARHHRTRSSVDMLPSNLNNFINNLPKGIVNGLQKPSHNSKEINSGVSPRISERDSLLSDHRPLSYAAKYPSSPTFHANHQPRLQRAISFGHLTLTSLKAAFLAIHLKRKRIACELLALDFSAENILKRGNAHMRQVALAKYWADVHVILDDLHAAMNAITEDIKSTLATCKENAYHYEPFLPGRPHESFAPRLSDESVMLEQIHVLTRLLASAQNEIVGLRSSVQQQNKQEIIRQWDQLRMDLAAMIRTWEKGRAVASRSNDHDRADGDPNSAESLPDFERHWDVDDAPELDIHEADTSNDASVSSPMVDEATSGTNIAAFDDVSAHLLNSTSSAFLPPPGIEDVFEALLERPAMKSLVRPDGKKLSREERIRHQKEIREKALLGKSNMDDITGPDAVAPTTRSRNGEVVRELREVIAEIRERRSAASPSVP</sequence>
<protein>
    <submittedName>
        <fullName evidence="1">Uncharacterized protein</fullName>
    </submittedName>
</protein>
<name>A0ACC2XK42_9TREE</name>
<gene>
    <name evidence="1" type="ORF">QFC22_001026</name>
</gene>
<evidence type="ECO:0000313" key="2">
    <source>
        <dbReference type="Proteomes" id="UP001243375"/>
    </source>
</evidence>
<proteinExistence type="predicted"/>
<accession>A0ACC2XK42</accession>
<dbReference type="Proteomes" id="UP001243375">
    <property type="component" value="Unassembled WGS sequence"/>
</dbReference>